<evidence type="ECO:0000256" key="5">
    <source>
        <dbReference type="ARBA" id="ARBA00023254"/>
    </source>
</evidence>
<sequence length="713" mass="79936">MAQLLRSKDSVATAAAAAHKLNPKQEPSFSHTAAPPIHANAHHFNLQQKHLQNVAPLPITETSSLVLVKSLLTASFGSLAFVRGLFDETNFDDETLLYPSEIEQENEGGAAKIRKPLRIKKLKRGITPQADTLLDWITLGVFDSLEKKYLQNIIFSIFADPENEMDAVEVYTFSFTYTENNKIKMEFSTSHVDTPLATETTTNTLSSSSMSYDNAKKNLYNLVRRFILMAQKLGKLPDSRFLSMRLLYTPETPTEYQPPKFKDCTQTPEADIILNSVSSDSKIYATGKSEVGHYSEAEATPLKNKQVATAQAHSRLNSTTSGSQIKISDDLQMMFQEKQVDEITMTQPFDATTSGVHNEIMVDTSNDLQDNQTQPFYQISKVEPVVTTSLSSSSLPVAETFKHEHNTDDNNADYFNCACGQKENTIFDGIQCSTCHGWTHKFCEGYYNVDDADLDAFEDCLFCQLQKKLQRGLNKADLEKLRQIAIIRKVFGYILSTNLASNKPLRLVFETQIGNVSSLVHASPLLIDLCHDLGLGLKDLEDVIIILTKEKVFFTLNETSGDHHDSSQNGTDSSPSSSLSLSVMRRLSKSWKRYTALRYRYFTPGLELQPIPENVAQFLRDRRNTLLSEENENKENIGEDDTTMVDGQVPESVKSSNKGKEDDDQTKNQTEQSKKPKNRAGAKIAKNEIKKAPSKITKVSMKRMKKKIASTEH</sequence>
<evidence type="ECO:0000313" key="8">
    <source>
        <dbReference type="EMBL" id="VVT56920.1"/>
    </source>
</evidence>
<dbReference type="EMBL" id="CABVLU010000004">
    <property type="protein sequence ID" value="VVT56920.1"/>
    <property type="molecule type" value="Genomic_DNA"/>
</dbReference>
<accession>A0A5E8C1S9</accession>
<dbReference type="InterPro" id="IPR051294">
    <property type="entry name" value="HORMA_MeioticProgression"/>
</dbReference>
<dbReference type="PROSITE" id="PS50815">
    <property type="entry name" value="HORMA"/>
    <property type="match status" value="1"/>
</dbReference>
<evidence type="ECO:0000256" key="6">
    <source>
        <dbReference type="SAM" id="MobiDB-lite"/>
    </source>
</evidence>
<dbReference type="InterPro" id="IPR003511">
    <property type="entry name" value="HORMA_dom"/>
</dbReference>
<feature type="domain" description="HORMA" evidence="7">
    <location>
        <begin position="62"/>
        <end position="291"/>
    </location>
</feature>
<dbReference type="AlphaFoldDB" id="A0A5E8C1S9"/>
<name>A0A5E8C1S9_9ASCO</name>
<dbReference type="GO" id="GO:0051321">
    <property type="term" value="P:meiotic cell cycle"/>
    <property type="evidence" value="ECO:0007669"/>
    <property type="project" value="UniProtKB-KW"/>
</dbReference>
<dbReference type="Gene3D" id="3.30.900.10">
    <property type="entry name" value="HORMA domain"/>
    <property type="match status" value="1"/>
</dbReference>
<comment type="subcellular location">
    <subcellularLocation>
        <location evidence="2">Chromosome</location>
    </subcellularLocation>
    <subcellularLocation>
        <location evidence="1">Nucleus</location>
    </subcellularLocation>
</comment>
<dbReference type="RefSeq" id="XP_031856012.1">
    <property type="nucleotide sequence ID" value="XM_032000121.1"/>
</dbReference>
<evidence type="ECO:0000313" key="9">
    <source>
        <dbReference type="Proteomes" id="UP000398389"/>
    </source>
</evidence>
<evidence type="ECO:0000256" key="4">
    <source>
        <dbReference type="ARBA" id="ARBA00023242"/>
    </source>
</evidence>
<keyword evidence="9" id="KW-1185">Reference proteome</keyword>
<evidence type="ECO:0000256" key="2">
    <source>
        <dbReference type="ARBA" id="ARBA00004286"/>
    </source>
</evidence>
<dbReference type="PANTHER" id="PTHR48225">
    <property type="entry name" value="HORMA DOMAIN-CONTAINING PROTEIN 1"/>
    <property type="match status" value="1"/>
</dbReference>
<dbReference type="SUPFAM" id="SSF56019">
    <property type="entry name" value="The spindle assembly checkpoint protein mad2"/>
    <property type="match status" value="1"/>
</dbReference>
<dbReference type="InterPro" id="IPR036570">
    <property type="entry name" value="HORMA_dom_sf"/>
</dbReference>
<dbReference type="GO" id="GO:0005634">
    <property type="term" value="C:nucleus"/>
    <property type="evidence" value="ECO:0007669"/>
    <property type="project" value="UniProtKB-SubCell"/>
</dbReference>
<proteinExistence type="predicted"/>
<evidence type="ECO:0000256" key="1">
    <source>
        <dbReference type="ARBA" id="ARBA00004123"/>
    </source>
</evidence>
<dbReference type="OrthoDB" id="1928087at2759"/>
<gene>
    <name evidence="8" type="ORF">SAPINGB_P005407</name>
</gene>
<dbReference type="InterPro" id="IPR011011">
    <property type="entry name" value="Znf_FYVE_PHD"/>
</dbReference>
<feature type="region of interest" description="Disordered" evidence="6">
    <location>
        <begin position="560"/>
        <end position="579"/>
    </location>
</feature>
<dbReference type="PANTHER" id="PTHR48225:SF7">
    <property type="entry name" value="MEIOSIS-SPECIFIC PROTEIN HOP1"/>
    <property type="match status" value="1"/>
</dbReference>
<dbReference type="GeneID" id="43584221"/>
<evidence type="ECO:0000256" key="3">
    <source>
        <dbReference type="ARBA" id="ARBA00022454"/>
    </source>
</evidence>
<evidence type="ECO:0000259" key="7">
    <source>
        <dbReference type="PROSITE" id="PS50815"/>
    </source>
</evidence>
<dbReference type="Proteomes" id="UP000398389">
    <property type="component" value="Unassembled WGS sequence"/>
</dbReference>
<keyword evidence="5" id="KW-0469">Meiosis</keyword>
<reference evidence="8 9" key="1">
    <citation type="submission" date="2019-09" db="EMBL/GenBank/DDBJ databases">
        <authorList>
            <person name="Brejova B."/>
        </authorList>
    </citation>
    <scope>NUCLEOTIDE SEQUENCE [LARGE SCALE GENOMIC DNA]</scope>
</reference>
<dbReference type="GO" id="GO:0005694">
    <property type="term" value="C:chromosome"/>
    <property type="evidence" value="ECO:0007669"/>
    <property type="project" value="UniProtKB-SubCell"/>
</dbReference>
<organism evidence="8 9">
    <name type="scientific">Magnusiomyces paraingens</name>
    <dbReference type="NCBI Taxonomy" id="2606893"/>
    <lineage>
        <taxon>Eukaryota</taxon>
        <taxon>Fungi</taxon>
        <taxon>Dikarya</taxon>
        <taxon>Ascomycota</taxon>
        <taxon>Saccharomycotina</taxon>
        <taxon>Dipodascomycetes</taxon>
        <taxon>Dipodascales</taxon>
        <taxon>Dipodascaceae</taxon>
        <taxon>Magnusiomyces</taxon>
    </lineage>
</organism>
<keyword evidence="4" id="KW-0539">Nucleus</keyword>
<feature type="compositionally biased region" description="Basic residues" evidence="6">
    <location>
        <begin position="700"/>
        <end position="713"/>
    </location>
</feature>
<dbReference type="SUPFAM" id="SSF57903">
    <property type="entry name" value="FYVE/PHD zinc finger"/>
    <property type="match status" value="1"/>
</dbReference>
<dbReference type="Pfam" id="PF02301">
    <property type="entry name" value="HORMA"/>
    <property type="match status" value="1"/>
</dbReference>
<protein>
    <recommendedName>
        <fullName evidence="7">HORMA domain-containing protein</fullName>
    </recommendedName>
</protein>
<feature type="region of interest" description="Disordered" evidence="6">
    <location>
        <begin position="629"/>
        <end position="713"/>
    </location>
</feature>
<keyword evidence="3" id="KW-0158">Chromosome</keyword>